<accession>A0A0D8X7D2</accession>
<feature type="non-terminal residue" evidence="1">
    <location>
        <position position="1"/>
    </location>
</feature>
<dbReference type="EMBL" id="KN717210">
    <property type="protein sequence ID" value="KJH40443.1"/>
    <property type="molecule type" value="Genomic_DNA"/>
</dbReference>
<dbReference type="OrthoDB" id="5875910at2759"/>
<protein>
    <submittedName>
        <fullName evidence="1">Uncharacterized protein</fullName>
    </submittedName>
</protein>
<evidence type="ECO:0000313" key="1">
    <source>
        <dbReference type="EMBL" id="KJH40443.1"/>
    </source>
</evidence>
<dbReference type="AlphaFoldDB" id="A0A0D8X7D2"/>
<keyword evidence="2" id="KW-1185">Reference proteome</keyword>
<proteinExistence type="predicted"/>
<organism evidence="1 2">
    <name type="scientific">Dictyocaulus viviparus</name>
    <name type="common">Bovine lungworm</name>
    <dbReference type="NCBI Taxonomy" id="29172"/>
    <lineage>
        <taxon>Eukaryota</taxon>
        <taxon>Metazoa</taxon>
        <taxon>Ecdysozoa</taxon>
        <taxon>Nematoda</taxon>
        <taxon>Chromadorea</taxon>
        <taxon>Rhabditida</taxon>
        <taxon>Rhabditina</taxon>
        <taxon>Rhabditomorpha</taxon>
        <taxon>Strongyloidea</taxon>
        <taxon>Metastrongylidae</taxon>
        <taxon>Dictyocaulus</taxon>
    </lineage>
</organism>
<reference evidence="1 2" key="1">
    <citation type="submission" date="2013-11" db="EMBL/GenBank/DDBJ databases">
        <title>Draft genome of the bovine lungworm Dictyocaulus viviparus.</title>
        <authorList>
            <person name="Mitreva M."/>
        </authorList>
    </citation>
    <scope>NUCLEOTIDE SEQUENCE [LARGE SCALE GENOMIC DNA]</scope>
    <source>
        <strain evidence="1 2">HannoverDv2000</strain>
    </source>
</reference>
<gene>
    <name evidence="1" type="ORF">DICVIV_13600</name>
</gene>
<reference evidence="2" key="2">
    <citation type="journal article" date="2016" name="Sci. Rep.">
        <title>Dictyocaulus viviparus genome, variome and transcriptome elucidate lungworm biology and support future intervention.</title>
        <authorList>
            <person name="McNulty S.N."/>
            <person name="Strube C."/>
            <person name="Rosa B.A."/>
            <person name="Martin J.C."/>
            <person name="Tyagi R."/>
            <person name="Choi Y.J."/>
            <person name="Wang Q."/>
            <person name="Hallsworth Pepin K."/>
            <person name="Zhang X."/>
            <person name="Ozersky P."/>
            <person name="Wilson R.K."/>
            <person name="Sternberg P.W."/>
            <person name="Gasser R.B."/>
            <person name="Mitreva M."/>
        </authorList>
    </citation>
    <scope>NUCLEOTIDE SEQUENCE [LARGE SCALE GENOMIC DNA]</scope>
    <source>
        <strain evidence="2">HannoverDv2000</strain>
    </source>
</reference>
<evidence type="ECO:0000313" key="2">
    <source>
        <dbReference type="Proteomes" id="UP000053766"/>
    </source>
</evidence>
<sequence>PKRDLDVDGDNDYYSPTGFNRTYFAREAYQRRRITEAQYCDIGTQTGETIRLRQKMFFGKDSSVCYPMEHGAQVKDPCCDVFERSPNNSPKNVSYLFLTIHFITYTRITVVVEIFTKSYRWPGTFYRQHLKLGEHVTPTTEQDEIVSTDSRVDLRRASTPVLNRVDSGLANAFGCVTSIPSRENSADVGYTCK</sequence>
<name>A0A0D8X7D2_DICVI</name>
<dbReference type="Proteomes" id="UP000053766">
    <property type="component" value="Unassembled WGS sequence"/>
</dbReference>